<dbReference type="EMBL" id="MCFI01000009">
    <property type="protein sequence ID" value="ORY82657.1"/>
    <property type="molecule type" value="Genomic_DNA"/>
</dbReference>
<feature type="transmembrane region" description="Helical" evidence="2">
    <location>
        <begin position="153"/>
        <end position="174"/>
    </location>
</feature>
<dbReference type="RefSeq" id="XP_040725528.1">
    <property type="nucleotide sequence ID" value="XM_040871216.1"/>
</dbReference>
<keyword evidence="2" id="KW-1133">Transmembrane helix</keyword>
<proteinExistence type="predicted"/>
<protein>
    <submittedName>
        <fullName evidence="3">Uncharacterized protein</fullName>
    </submittedName>
</protein>
<evidence type="ECO:0000256" key="2">
    <source>
        <dbReference type="SAM" id="Phobius"/>
    </source>
</evidence>
<feature type="region of interest" description="Disordered" evidence="1">
    <location>
        <begin position="1"/>
        <end position="144"/>
    </location>
</feature>
<evidence type="ECO:0000256" key="1">
    <source>
        <dbReference type="SAM" id="MobiDB-lite"/>
    </source>
</evidence>
<evidence type="ECO:0000313" key="4">
    <source>
        <dbReference type="Proteomes" id="UP000193685"/>
    </source>
</evidence>
<sequence length="181" mass="19476">MEQSWIDVQRQQKQRKAQATTSGTTIQEDTTAAQDEPAELESAPSTPSSTASLGSPPPVLSVSGSTDENLKTSFNTLLQSGSHEGASQASDPAASRRRRGKRTGTGQRHLRDNAAEAPATMVSDSEGQRPPQDKSGRCDATEAREQPSWLSRYMGKLTCFSLGLVSGLLLSSLVRRLMVMR</sequence>
<keyword evidence="2" id="KW-0472">Membrane</keyword>
<keyword evidence="2" id="KW-0812">Transmembrane</keyword>
<evidence type="ECO:0000313" key="3">
    <source>
        <dbReference type="EMBL" id="ORY82657.1"/>
    </source>
</evidence>
<feature type="compositionally biased region" description="Basic and acidic residues" evidence="1">
    <location>
        <begin position="131"/>
        <end position="144"/>
    </location>
</feature>
<dbReference type="AlphaFoldDB" id="A0A1Y2FGB1"/>
<reference evidence="3 4" key="1">
    <citation type="submission" date="2016-07" db="EMBL/GenBank/DDBJ databases">
        <title>Pervasive Adenine N6-methylation of Active Genes in Fungi.</title>
        <authorList>
            <consortium name="DOE Joint Genome Institute"/>
            <person name="Mondo S.J."/>
            <person name="Dannebaum R.O."/>
            <person name="Kuo R.C."/>
            <person name="Labutti K."/>
            <person name="Haridas S."/>
            <person name="Kuo A."/>
            <person name="Salamov A."/>
            <person name="Ahrendt S.R."/>
            <person name="Lipzen A."/>
            <person name="Sullivan W."/>
            <person name="Andreopoulos W.B."/>
            <person name="Clum A."/>
            <person name="Lindquist E."/>
            <person name="Daum C."/>
            <person name="Ramamoorthy G.K."/>
            <person name="Gryganskyi A."/>
            <person name="Culley D."/>
            <person name="Magnuson J.K."/>
            <person name="James T.Y."/>
            <person name="O'Malley M.A."/>
            <person name="Stajich J.E."/>
            <person name="Spatafora J.W."/>
            <person name="Visel A."/>
            <person name="Grigoriev I.V."/>
        </authorList>
    </citation>
    <scope>NUCLEOTIDE SEQUENCE [LARGE SCALE GENOMIC DNA]</scope>
    <source>
        <strain evidence="3 4">12-1054</strain>
    </source>
</reference>
<organism evidence="3 4">
    <name type="scientific">Protomyces lactucae-debilis</name>
    <dbReference type="NCBI Taxonomy" id="2754530"/>
    <lineage>
        <taxon>Eukaryota</taxon>
        <taxon>Fungi</taxon>
        <taxon>Dikarya</taxon>
        <taxon>Ascomycota</taxon>
        <taxon>Taphrinomycotina</taxon>
        <taxon>Taphrinomycetes</taxon>
        <taxon>Taphrinales</taxon>
        <taxon>Protomycetaceae</taxon>
        <taxon>Protomyces</taxon>
    </lineage>
</organism>
<comment type="caution">
    <text evidence="3">The sequence shown here is derived from an EMBL/GenBank/DDBJ whole genome shotgun (WGS) entry which is preliminary data.</text>
</comment>
<feature type="compositionally biased region" description="Polar residues" evidence="1">
    <location>
        <begin position="71"/>
        <end position="90"/>
    </location>
</feature>
<feature type="compositionally biased region" description="Low complexity" evidence="1">
    <location>
        <begin position="40"/>
        <end position="65"/>
    </location>
</feature>
<feature type="compositionally biased region" description="Polar residues" evidence="1">
    <location>
        <begin position="22"/>
        <end position="33"/>
    </location>
</feature>
<keyword evidence="4" id="KW-1185">Reference proteome</keyword>
<accession>A0A1Y2FGB1</accession>
<gene>
    <name evidence="3" type="ORF">BCR37DRAFT_392857</name>
</gene>
<name>A0A1Y2FGB1_PROLT</name>
<dbReference type="GeneID" id="63787815"/>
<dbReference type="Proteomes" id="UP000193685">
    <property type="component" value="Unassembled WGS sequence"/>
</dbReference>